<dbReference type="AlphaFoldDB" id="A0A075PB24"/>
<gene>
    <name evidence="1" type="ORF">EP13_18710</name>
</gene>
<dbReference type="GeneID" id="78256910"/>
<evidence type="ECO:0008006" key="3">
    <source>
        <dbReference type="Google" id="ProtNLM"/>
    </source>
</evidence>
<protein>
    <recommendedName>
        <fullName evidence="3">DUF748 domain-containing protein</fullName>
    </recommendedName>
</protein>
<accession>A0A075PB24</accession>
<keyword evidence="2" id="KW-1185">Reference proteome</keyword>
<dbReference type="InterPro" id="IPR008023">
    <property type="entry name" value="DUF748"/>
</dbReference>
<dbReference type="KEGG" id="aal:EP13_18710"/>
<proteinExistence type="predicted"/>
<dbReference type="RefSeq" id="WP_044058531.1">
    <property type="nucleotide sequence ID" value="NZ_CBCSKJ010000004.1"/>
</dbReference>
<dbReference type="EMBL" id="CP008849">
    <property type="protein sequence ID" value="AIG00548.1"/>
    <property type="molecule type" value="Genomic_DNA"/>
</dbReference>
<organism evidence="1 2">
    <name type="scientific">Alteromonas australica</name>
    <dbReference type="NCBI Taxonomy" id="589873"/>
    <lineage>
        <taxon>Bacteria</taxon>
        <taxon>Pseudomonadati</taxon>
        <taxon>Pseudomonadota</taxon>
        <taxon>Gammaproteobacteria</taxon>
        <taxon>Alteromonadales</taxon>
        <taxon>Alteromonadaceae</taxon>
        <taxon>Alteromonas/Salinimonas group</taxon>
        <taxon>Alteromonas</taxon>
    </lineage>
</organism>
<evidence type="ECO:0000313" key="1">
    <source>
        <dbReference type="EMBL" id="AIG00548.1"/>
    </source>
</evidence>
<dbReference type="Proteomes" id="UP000056090">
    <property type="component" value="Chromosome"/>
</dbReference>
<name>A0A075PB24_9ALTE</name>
<reference evidence="1 2" key="1">
    <citation type="submission" date="2014-06" db="EMBL/GenBank/DDBJ databases">
        <title>Genomes of Alteromonas australica, a world apart.</title>
        <authorList>
            <person name="Gonzaga A."/>
            <person name="Lopez-Perez M."/>
            <person name="Rodriguez-Valera F."/>
        </authorList>
    </citation>
    <scope>NUCLEOTIDE SEQUENCE [LARGE SCALE GENOMIC DNA]</scope>
    <source>
        <strain evidence="1 2">H 17</strain>
    </source>
</reference>
<evidence type="ECO:0000313" key="2">
    <source>
        <dbReference type="Proteomes" id="UP000056090"/>
    </source>
</evidence>
<sequence length="373" mass="40700">MQRNNRRIVISLSVVLILLLGVRISLPYAAQWYINSTLSQPGNYDGRVGDVDIMLWRGAYRLQHVLLYKANGEVERPLFRANSVEFTLIWSQLFKGAAVGSVHLIDPEINFVDGADESKDQVGKNEDWLNIANQLFPLRIDALTIKQGKITFYNPQTSPAIDISLHQINGTLSNLVNSDALSDNRVATGSATAQTADQGSVKVDASLNPATAKPTFDINLEADNVALVNFKNLLDTYAPFDLEAGTLTLAAELAADNGEVKGYVKPILHHVEVFSWKGDIEEDGDGPIEGGIELISAFFTELFENQSKDQVATRIPLEGNLANPDTSMWSALGALIKNAFVKALSGDVEDSVELDTLPSKKQTDASTSQARNQ</sequence>
<dbReference type="Pfam" id="PF05359">
    <property type="entry name" value="DUF748"/>
    <property type="match status" value="1"/>
</dbReference>
<dbReference type="eggNOG" id="COG2982">
    <property type="taxonomic scope" value="Bacteria"/>
</dbReference>